<organism evidence="2 3">
    <name type="scientific">Chlamydomonas eustigma</name>
    <dbReference type="NCBI Taxonomy" id="1157962"/>
    <lineage>
        <taxon>Eukaryota</taxon>
        <taxon>Viridiplantae</taxon>
        <taxon>Chlorophyta</taxon>
        <taxon>core chlorophytes</taxon>
        <taxon>Chlorophyceae</taxon>
        <taxon>CS clade</taxon>
        <taxon>Chlamydomonadales</taxon>
        <taxon>Chlamydomonadaceae</taxon>
        <taxon>Chlamydomonas</taxon>
    </lineage>
</organism>
<reference evidence="2 3" key="1">
    <citation type="submission" date="2017-08" db="EMBL/GenBank/DDBJ databases">
        <title>Acidophilic green algal genome provides insights into adaptation to an acidic environment.</title>
        <authorList>
            <person name="Hirooka S."/>
            <person name="Hirose Y."/>
            <person name="Kanesaki Y."/>
            <person name="Higuchi S."/>
            <person name="Fujiwara T."/>
            <person name="Onuma R."/>
            <person name="Era A."/>
            <person name="Ohbayashi R."/>
            <person name="Uzuka A."/>
            <person name="Nozaki H."/>
            <person name="Yoshikawa H."/>
            <person name="Miyagishima S.Y."/>
        </authorList>
    </citation>
    <scope>NUCLEOTIDE SEQUENCE [LARGE SCALE GENOMIC DNA]</scope>
    <source>
        <strain evidence="2 3">NIES-2499</strain>
    </source>
</reference>
<accession>A0A250X0D7</accession>
<feature type="region of interest" description="Disordered" evidence="1">
    <location>
        <begin position="31"/>
        <end position="68"/>
    </location>
</feature>
<name>A0A250X0D7_9CHLO</name>
<evidence type="ECO:0000313" key="2">
    <source>
        <dbReference type="EMBL" id="GAX76537.1"/>
    </source>
</evidence>
<gene>
    <name evidence="2" type="ORF">CEUSTIGMA_g3983.t1</name>
</gene>
<sequence length="68" mass="7879">MKDGREILARRLKGTEIASWYFLPPTEIPGFHNEEREYVQQRNQNRRKKPEPGQAAEEAVGKGKKGKK</sequence>
<comment type="caution">
    <text evidence="2">The sequence shown here is derived from an EMBL/GenBank/DDBJ whole genome shotgun (WGS) entry which is preliminary data.</text>
</comment>
<dbReference type="EMBL" id="BEGY01000018">
    <property type="protein sequence ID" value="GAX76537.1"/>
    <property type="molecule type" value="Genomic_DNA"/>
</dbReference>
<proteinExistence type="predicted"/>
<dbReference type="OrthoDB" id="536602at2759"/>
<dbReference type="Proteomes" id="UP000232323">
    <property type="component" value="Unassembled WGS sequence"/>
</dbReference>
<keyword evidence="3" id="KW-1185">Reference proteome</keyword>
<evidence type="ECO:0000313" key="3">
    <source>
        <dbReference type="Proteomes" id="UP000232323"/>
    </source>
</evidence>
<evidence type="ECO:0000256" key="1">
    <source>
        <dbReference type="SAM" id="MobiDB-lite"/>
    </source>
</evidence>
<dbReference type="AlphaFoldDB" id="A0A250X0D7"/>
<protein>
    <submittedName>
        <fullName evidence="2">Uncharacterized protein</fullName>
    </submittedName>
</protein>